<evidence type="ECO:0000256" key="7">
    <source>
        <dbReference type="ARBA" id="ARBA00023136"/>
    </source>
</evidence>
<dbReference type="AlphaFoldDB" id="A0A0A7S170"/>
<feature type="transmembrane region" description="Helical" evidence="9">
    <location>
        <begin position="161"/>
        <end position="184"/>
    </location>
</feature>
<dbReference type="GO" id="GO:0005886">
    <property type="term" value="C:plasma membrane"/>
    <property type="evidence" value="ECO:0007669"/>
    <property type="project" value="UniProtKB-SubCell"/>
</dbReference>
<evidence type="ECO:0000256" key="2">
    <source>
        <dbReference type="ARBA" id="ARBA00010065"/>
    </source>
</evidence>
<dbReference type="CDD" id="cd07571">
    <property type="entry name" value="ALP_N-acyl_transferase"/>
    <property type="match status" value="1"/>
</dbReference>
<keyword evidence="5 9" id="KW-0812">Transmembrane</keyword>
<evidence type="ECO:0000256" key="1">
    <source>
        <dbReference type="ARBA" id="ARBA00004651"/>
    </source>
</evidence>
<keyword evidence="6 9" id="KW-1133">Transmembrane helix</keyword>
<dbReference type="Gene3D" id="3.60.110.10">
    <property type="entry name" value="Carbon-nitrogen hydrolase"/>
    <property type="match status" value="1"/>
</dbReference>
<dbReference type="PANTHER" id="PTHR38686">
    <property type="entry name" value="APOLIPOPROTEIN N-ACYLTRANSFERASE"/>
    <property type="match status" value="1"/>
</dbReference>
<dbReference type="Pfam" id="PF00795">
    <property type="entry name" value="CN_hydrolase"/>
    <property type="match status" value="1"/>
</dbReference>
<dbReference type="NCBIfam" id="TIGR00546">
    <property type="entry name" value="lnt"/>
    <property type="match status" value="1"/>
</dbReference>
<name>A0A0A7S170_FRIPE</name>
<dbReference type="GO" id="GO:0016410">
    <property type="term" value="F:N-acyltransferase activity"/>
    <property type="evidence" value="ECO:0007669"/>
    <property type="project" value="UniProtKB-UniRule"/>
</dbReference>
<evidence type="ECO:0000313" key="12">
    <source>
        <dbReference type="Proteomes" id="UP000030901"/>
    </source>
</evidence>
<protein>
    <recommendedName>
        <fullName evidence="9">Apolipoprotein N-acyltransferase</fullName>
        <shortName evidence="9">ALP N-acyltransferase</shortName>
        <ecNumber evidence="9">2.3.1.269</ecNumber>
    </recommendedName>
</protein>
<gene>
    <name evidence="9" type="primary">lnt</name>
    <name evidence="11" type="ORF">FPB0191_01394</name>
</gene>
<keyword evidence="12" id="KW-1185">Reference proteome</keyword>
<dbReference type="HOGENOM" id="CLU_019563_3_0_6"/>
<evidence type="ECO:0000256" key="9">
    <source>
        <dbReference type="HAMAP-Rule" id="MF_01148"/>
    </source>
</evidence>
<comment type="subcellular location">
    <subcellularLocation>
        <location evidence="1 9">Cell membrane</location>
        <topology evidence="1 9">Multi-pass membrane protein</topology>
    </subcellularLocation>
</comment>
<keyword evidence="3 9" id="KW-1003">Cell membrane</keyword>
<comment type="catalytic activity">
    <reaction evidence="9">
        <text>N-terminal S-1,2-diacyl-sn-glyceryl-L-cysteinyl-[lipoprotein] + a glycerophospholipid = N-acyl-S-1,2-diacyl-sn-glyceryl-L-cysteinyl-[lipoprotein] + a 2-acyl-sn-glycero-3-phospholipid + H(+)</text>
        <dbReference type="Rhea" id="RHEA:48228"/>
        <dbReference type="Rhea" id="RHEA-COMP:14681"/>
        <dbReference type="Rhea" id="RHEA-COMP:14684"/>
        <dbReference type="ChEBI" id="CHEBI:15378"/>
        <dbReference type="ChEBI" id="CHEBI:136912"/>
        <dbReference type="ChEBI" id="CHEBI:140656"/>
        <dbReference type="ChEBI" id="CHEBI:140657"/>
        <dbReference type="ChEBI" id="CHEBI:140660"/>
        <dbReference type="EC" id="2.3.1.269"/>
    </reaction>
</comment>
<proteinExistence type="inferred from homology"/>
<feature type="transmembrane region" description="Helical" evidence="9">
    <location>
        <begin position="204"/>
        <end position="226"/>
    </location>
</feature>
<evidence type="ECO:0000256" key="5">
    <source>
        <dbReference type="ARBA" id="ARBA00022692"/>
    </source>
</evidence>
<feature type="transmembrane region" description="Helical" evidence="9">
    <location>
        <begin position="495"/>
        <end position="516"/>
    </location>
</feature>
<feature type="transmembrane region" description="Helical" evidence="9">
    <location>
        <begin position="5"/>
        <end position="22"/>
    </location>
</feature>
<dbReference type="KEGG" id="fpp:FPB0191_01394"/>
<feature type="domain" description="CN hydrolase" evidence="10">
    <location>
        <begin position="240"/>
        <end position="488"/>
    </location>
</feature>
<comment type="function">
    <text evidence="9">Catalyzes the phospholipid dependent N-acylation of the N-terminal cysteine of apolipoprotein, the last step in lipoprotein maturation.</text>
</comment>
<evidence type="ECO:0000256" key="3">
    <source>
        <dbReference type="ARBA" id="ARBA00022475"/>
    </source>
</evidence>
<accession>A0A0A7S170</accession>
<dbReference type="EMBL" id="CP009056">
    <property type="protein sequence ID" value="AJA45213.1"/>
    <property type="molecule type" value="Genomic_DNA"/>
</dbReference>
<dbReference type="STRING" id="1267021.FPB0191_01394"/>
<evidence type="ECO:0000256" key="6">
    <source>
        <dbReference type="ARBA" id="ARBA00022989"/>
    </source>
</evidence>
<keyword evidence="8 9" id="KW-0012">Acyltransferase</keyword>
<reference evidence="11 12" key="1">
    <citation type="journal article" date="2014" name="Appl. Environ. Microbiol.">
        <title>Gut symbionts from distinct hosts exhibit genotoxic activity via divergent colibactin biosynthetic pathways.</title>
        <authorList>
            <person name="Engel P."/>
            <person name="Vizcaino M.I."/>
            <person name="Crawford J.M."/>
        </authorList>
    </citation>
    <scope>NUCLEOTIDE SEQUENCE [LARGE SCALE GENOMIC DNA]</scope>
    <source>
        <strain evidence="11 12">PEB0191</strain>
    </source>
</reference>
<feature type="transmembrane region" description="Helical" evidence="9">
    <location>
        <begin position="51"/>
        <end position="71"/>
    </location>
</feature>
<dbReference type="OrthoDB" id="9804277at2"/>
<dbReference type="InterPro" id="IPR045378">
    <property type="entry name" value="LNT_N"/>
</dbReference>
<feature type="transmembrane region" description="Helical" evidence="9">
    <location>
        <begin position="83"/>
        <end position="110"/>
    </location>
</feature>
<evidence type="ECO:0000259" key="10">
    <source>
        <dbReference type="PROSITE" id="PS50263"/>
    </source>
</evidence>
<evidence type="ECO:0000256" key="8">
    <source>
        <dbReference type="ARBA" id="ARBA00023315"/>
    </source>
</evidence>
<evidence type="ECO:0000256" key="4">
    <source>
        <dbReference type="ARBA" id="ARBA00022679"/>
    </source>
</evidence>
<dbReference type="InterPro" id="IPR004563">
    <property type="entry name" value="Apolipo_AcylTrfase"/>
</dbReference>
<dbReference type="Pfam" id="PF20154">
    <property type="entry name" value="LNT_N"/>
    <property type="match status" value="1"/>
</dbReference>
<dbReference type="PROSITE" id="PS50263">
    <property type="entry name" value="CN_HYDROLASE"/>
    <property type="match status" value="1"/>
</dbReference>
<dbReference type="RefSeq" id="WP_039104919.1">
    <property type="nucleotide sequence ID" value="NZ_CP009056.1"/>
</dbReference>
<keyword evidence="4 9" id="KW-0808">Transferase</keyword>
<dbReference type="GO" id="GO:0042158">
    <property type="term" value="P:lipoprotein biosynthetic process"/>
    <property type="evidence" value="ECO:0007669"/>
    <property type="project" value="UniProtKB-UniRule"/>
</dbReference>
<comment type="pathway">
    <text evidence="9">Protein modification; lipoprotein biosynthesis (N-acyl transfer).</text>
</comment>
<comment type="similarity">
    <text evidence="2 9">Belongs to the CN hydrolase family. Apolipoprotein N-acyltransferase subfamily.</text>
</comment>
<dbReference type="UniPathway" id="UPA00666"/>
<organism evidence="11 12">
    <name type="scientific">Frischella perrara</name>
    <dbReference type="NCBI Taxonomy" id="1267021"/>
    <lineage>
        <taxon>Bacteria</taxon>
        <taxon>Pseudomonadati</taxon>
        <taxon>Pseudomonadota</taxon>
        <taxon>Gammaproteobacteria</taxon>
        <taxon>Orbales</taxon>
        <taxon>Orbaceae</taxon>
        <taxon>Frischella</taxon>
    </lineage>
</organism>
<evidence type="ECO:0000313" key="11">
    <source>
        <dbReference type="EMBL" id="AJA45213.1"/>
    </source>
</evidence>
<dbReference type="InterPro" id="IPR036526">
    <property type="entry name" value="C-N_Hydrolase_sf"/>
</dbReference>
<dbReference type="PANTHER" id="PTHR38686:SF1">
    <property type="entry name" value="APOLIPOPROTEIN N-ACYLTRANSFERASE"/>
    <property type="match status" value="1"/>
</dbReference>
<dbReference type="Proteomes" id="UP000030901">
    <property type="component" value="Chromosome"/>
</dbReference>
<dbReference type="SUPFAM" id="SSF56317">
    <property type="entry name" value="Carbon-nitrogen hydrolase"/>
    <property type="match status" value="1"/>
</dbReference>
<sequence>MIKQVMIPRILAILLGAIAVFSYAPFHYSLLAFFSYTGLLLLIADKTIKQAAIIGLCWGIGYFSSGVHWVYISIKQYGELPTIIALLILALLILYLSIYPLIFSLLLRLFRKFAPAYSIKQLVFLAPVIWQFTEFLRGYILGGFSWLQFGYSQIDSPLKGLFPLIGIDGVNITFSCLCGLLAYLSYHLFCTIQNKKLTLAKMHFFNASIALLVVYFAPLLFSLTSWTHPDHSRQVNIALIQGNIAQSLKWNRTQLNQTLTTYYSLTNSVIKSNDIVIWPEAAITDLETEQQLYLKDIDHIARENNSSVAVGIIDLKYQQDNYDIYNSLIVLGDKKPYQYPTSNRYLKHHLVPFGEYIPLQSLLEPISSLLNIPMSSMSSGAKIQKPLIMQGLKFTTVICYEAILSDLVLENFNSDSDFILTVSNDAWFGDSIGPWQHLQMVQARALEFGRNVIRSTNNGITAFIDSHGNIIKQAPQFETTTLSMKLSPSQGLTPYATWGKLPYIILLGLLLSLFIIKIK</sequence>
<dbReference type="HAMAP" id="MF_01148">
    <property type="entry name" value="Lnt"/>
    <property type="match status" value="1"/>
</dbReference>
<keyword evidence="7 9" id="KW-0472">Membrane</keyword>
<keyword evidence="11" id="KW-0449">Lipoprotein</keyword>
<dbReference type="EC" id="2.3.1.269" evidence="9"/>
<dbReference type="InterPro" id="IPR003010">
    <property type="entry name" value="C-N_Hydrolase"/>
</dbReference>
<feature type="transmembrane region" description="Helical" evidence="9">
    <location>
        <begin position="122"/>
        <end position="141"/>
    </location>
</feature>